<feature type="compositionally biased region" description="Basic and acidic residues" evidence="1">
    <location>
        <begin position="153"/>
        <end position="165"/>
    </location>
</feature>
<dbReference type="AlphaFoldDB" id="A0A395MEA0"/>
<dbReference type="EMBL" id="PXXK01000313">
    <property type="protein sequence ID" value="RFN46228.1"/>
    <property type="molecule type" value="Genomic_DNA"/>
</dbReference>
<gene>
    <name evidence="2" type="ORF">FIE12Z_9507</name>
</gene>
<proteinExistence type="predicted"/>
<feature type="region of interest" description="Disordered" evidence="1">
    <location>
        <begin position="90"/>
        <end position="165"/>
    </location>
</feature>
<keyword evidence="3" id="KW-1185">Reference proteome</keyword>
<name>A0A395MEA0_9HYPO</name>
<evidence type="ECO:0000256" key="1">
    <source>
        <dbReference type="SAM" id="MobiDB-lite"/>
    </source>
</evidence>
<evidence type="ECO:0000313" key="2">
    <source>
        <dbReference type="EMBL" id="RFN46228.1"/>
    </source>
</evidence>
<accession>A0A395MEA0</accession>
<organism evidence="2 3">
    <name type="scientific">Fusarium flagelliforme</name>
    <dbReference type="NCBI Taxonomy" id="2675880"/>
    <lineage>
        <taxon>Eukaryota</taxon>
        <taxon>Fungi</taxon>
        <taxon>Dikarya</taxon>
        <taxon>Ascomycota</taxon>
        <taxon>Pezizomycotina</taxon>
        <taxon>Sordariomycetes</taxon>
        <taxon>Hypocreomycetidae</taxon>
        <taxon>Hypocreales</taxon>
        <taxon>Nectriaceae</taxon>
        <taxon>Fusarium</taxon>
        <taxon>Fusarium incarnatum-equiseti species complex</taxon>
    </lineage>
</organism>
<comment type="caution">
    <text evidence="2">The sequence shown here is derived from an EMBL/GenBank/DDBJ whole genome shotgun (WGS) entry which is preliminary data.</text>
</comment>
<sequence>MHTAVLSRRTKQTDSPTDKIALCDAPVGISETIAGKPYSYIVLGPVDVTGITGKLLHDGIAISITKWFNMDNEHGRQRSASHLRRTVMATTQLTPRLPEATPTQTTGPSWVEQHEDSNPTHETQGNIAEEDQRSAAQTRHAGPVSSTPLQKLTNEHKPENSRRAPFADRLRLDADVVRVEAGRIGGLDVARRPTVLEHVFCLVFRVVHQDGLIAAIVSQDQKRLPSSGSGLPQLRVLPESGIHIFQPTKGHQDQSGPAKPSQTGSANRELFSPPVRVHPQGHQNRLLNA</sequence>
<feature type="region of interest" description="Disordered" evidence="1">
    <location>
        <begin position="246"/>
        <end position="289"/>
    </location>
</feature>
<dbReference type="Proteomes" id="UP000265631">
    <property type="component" value="Unassembled WGS sequence"/>
</dbReference>
<protein>
    <submittedName>
        <fullName evidence="2">Uncharacterized protein</fullName>
    </submittedName>
</protein>
<evidence type="ECO:0000313" key="3">
    <source>
        <dbReference type="Proteomes" id="UP000265631"/>
    </source>
</evidence>
<reference evidence="2 3" key="1">
    <citation type="journal article" date="2018" name="PLoS Pathog.">
        <title>Evolution of structural diversity of trichothecenes, a family of toxins produced by plant pathogenic and entomopathogenic fungi.</title>
        <authorList>
            <person name="Proctor R.H."/>
            <person name="McCormick S.P."/>
            <person name="Kim H.S."/>
            <person name="Cardoza R.E."/>
            <person name="Stanley A.M."/>
            <person name="Lindo L."/>
            <person name="Kelly A."/>
            <person name="Brown D.W."/>
            <person name="Lee T."/>
            <person name="Vaughan M.M."/>
            <person name="Alexander N.J."/>
            <person name="Busman M."/>
            <person name="Gutierrez S."/>
        </authorList>
    </citation>
    <scope>NUCLEOTIDE SEQUENCE [LARGE SCALE GENOMIC DNA]</scope>
    <source>
        <strain evidence="2 3">NRRL 13405</strain>
    </source>
</reference>